<feature type="domain" description="Nucleotidyl transferase" evidence="1">
    <location>
        <begin position="94"/>
        <end position="368"/>
    </location>
</feature>
<dbReference type="SUPFAM" id="SSF53448">
    <property type="entry name" value="Nucleotide-diphospho-sugar transferases"/>
    <property type="match status" value="1"/>
</dbReference>
<dbReference type="PANTHER" id="PTHR46390">
    <property type="entry name" value="MANNOSE-1-PHOSPHATE GUANYLYLTRANSFERASE"/>
    <property type="match status" value="1"/>
</dbReference>
<dbReference type="EMBL" id="CP098324">
    <property type="protein sequence ID" value="URW77332.1"/>
    <property type="molecule type" value="Genomic_DNA"/>
</dbReference>
<reference evidence="3" key="1">
    <citation type="submission" date="2022-05" db="EMBL/GenBank/DDBJ databases">
        <title>Tracking Rickettsia raoultii infection dynamics in vivo by bioorthogonal metabolic labeling.</title>
        <authorList>
            <person name="Zhu D.-Y."/>
            <person name="Jia N."/>
            <person name="Li C."/>
            <person name="Zhang M.-Z."/>
            <person name="Liu H.-B."/>
            <person name="Cao W.-C."/>
        </authorList>
    </citation>
    <scope>NUCLEOTIDE SEQUENCE</scope>
    <source>
        <strain evidence="3">BIME</strain>
    </source>
</reference>
<dbReference type="Pfam" id="PF00483">
    <property type="entry name" value="NTP_transferase"/>
    <property type="match status" value="1"/>
</dbReference>
<sequence>MEVDSLHNLSYKEEFEGDTKRSTAAYKKVREDASIGSTYIADTSKVGSQISGEPAQRIKIREHRQIPKFNVPNLEVSKVYKLPLAGGYARSLIKPVIMAGGNGKRLWPLSSKAKPKQFKKILSDLTLLQQTLNRNKFLGQPTIITSKKYESITKEQAAEIDVEIALITEPLQKNTAVCTIITALSAKAQGFDIVVLLPSDHHIADDINYFNTINKALHYVNEFGICTIGIPINVISAEYGYINTGLSIAENVYLVDHFIEKPILEQANKHFQSNEYFWNSGICVYDVNFFFNLAMNLQPDLFCIAEKAFSTALKNENSLAIDNEAYNEIAAISIDNAIMEYISGMVMIKADFAWNDLGTWHSLLQVKHRNINDNYCEGNVVTSNTTNSFISSNNKLTTVVGLDNVIIIDTMNGLLVADKSKMNEIKELVMKIEQN</sequence>
<evidence type="ECO:0000313" key="3">
    <source>
        <dbReference type="EMBL" id="URW77332.1"/>
    </source>
</evidence>
<proteinExistence type="predicted"/>
<dbReference type="Pfam" id="PF22640">
    <property type="entry name" value="ManC_GMP_beta-helix"/>
    <property type="match status" value="1"/>
</dbReference>
<dbReference type="InterPro" id="IPR005835">
    <property type="entry name" value="NTP_transferase_dom"/>
</dbReference>
<protein>
    <submittedName>
        <fullName evidence="3">Sugar phosphate nucleotidyltransferase</fullName>
    </submittedName>
</protein>
<evidence type="ECO:0000259" key="1">
    <source>
        <dbReference type="Pfam" id="PF00483"/>
    </source>
</evidence>
<dbReference type="InterPro" id="IPR051161">
    <property type="entry name" value="Mannose-6P_isomerase_type2"/>
</dbReference>
<evidence type="ECO:0000313" key="4">
    <source>
        <dbReference type="Proteomes" id="UP001056268"/>
    </source>
</evidence>
<keyword evidence="4" id="KW-1185">Reference proteome</keyword>
<dbReference type="SUPFAM" id="SSF159283">
    <property type="entry name" value="Guanosine diphospho-D-mannose pyrophosphorylase/mannose-6-phosphate isomerase linker domain"/>
    <property type="match status" value="1"/>
</dbReference>
<gene>
    <name evidence="3" type="ORF">NBT09_04735</name>
</gene>
<dbReference type="Proteomes" id="UP001056268">
    <property type="component" value="Chromosome"/>
</dbReference>
<dbReference type="InterPro" id="IPR022438">
    <property type="entry name" value="RPE5"/>
</dbReference>
<dbReference type="InterPro" id="IPR005728">
    <property type="entry name" value="RPE1"/>
</dbReference>
<dbReference type="NCBIfam" id="TIGR03776">
    <property type="entry name" value="RPE5"/>
    <property type="match status" value="1"/>
</dbReference>
<dbReference type="InterPro" id="IPR054566">
    <property type="entry name" value="ManC/GMP-like_b-helix"/>
</dbReference>
<name>A0ABY4TY85_RICCR</name>
<dbReference type="InterPro" id="IPR029044">
    <property type="entry name" value="Nucleotide-diphossugar_trans"/>
</dbReference>
<dbReference type="InterPro" id="IPR049577">
    <property type="entry name" value="GMPP_N"/>
</dbReference>
<dbReference type="PANTHER" id="PTHR46390:SF1">
    <property type="entry name" value="MANNOSE-1-PHOSPHATE GUANYLYLTRANSFERASE"/>
    <property type="match status" value="1"/>
</dbReference>
<organism evidence="3 4">
    <name type="scientific">Rickettsia conorii subsp. raoultii</name>
    <dbReference type="NCBI Taxonomy" id="369822"/>
    <lineage>
        <taxon>Bacteria</taxon>
        <taxon>Pseudomonadati</taxon>
        <taxon>Pseudomonadota</taxon>
        <taxon>Alphaproteobacteria</taxon>
        <taxon>Rickettsiales</taxon>
        <taxon>Rickettsiaceae</taxon>
        <taxon>Rickettsieae</taxon>
        <taxon>Rickettsia</taxon>
        <taxon>spotted fever group</taxon>
    </lineage>
</organism>
<evidence type="ECO:0000259" key="2">
    <source>
        <dbReference type="Pfam" id="PF22640"/>
    </source>
</evidence>
<dbReference type="NCBIfam" id="TIGR01045">
    <property type="entry name" value="RPE1"/>
    <property type="match status" value="1"/>
</dbReference>
<feature type="domain" description="MannoseP isomerase/GMP-like beta-helix" evidence="2">
    <location>
        <begin position="378"/>
        <end position="431"/>
    </location>
</feature>
<dbReference type="Gene3D" id="3.90.550.10">
    <property type="entry name" value="Spore Coat Polysaccharide Biosynthesis Protein SpsA, Chain A"/>
    <property type="match status" value="1"/>
</dbReference>
<dbReference type="CDD" id="cd02509">
    <property type="entry name" value="GDP-M1P_Guanylyltransferase"/>
    <property type="match status" value="1"/>
</dbReference>
<accession>A0ABY4TY85</accession>